<dbReference type="InterPro" id="IPR052448">
    <property type="entry name" value="DnaJ_C16_autophagy_reg"/>
</dbReference>
<keyword evidence="7" id="KW-0472">Membrane</keyword>
<dbReference type="CDD" id="cd06257">
    <property type="entry name" value="DnaJ"/>
    <property type="match status" value="1"/>
</dbReference>
<keyword evidence="7" id="KW-0812">Transmembrane</keyword>
<dbReference type="PROSITE" id="PS50076">
    <property type="entry name" value="DNAJ_2"/>
    <property type="match status" value="1"/>
</dbReference>
<organism evidence="10 11">
    <name type="scientific">Pseudolycoriella hygida</name>
    <dbReference type="NCBI Taxonomy" id="35572"/>
    <lineage>
        <taxon>Eukaryota</taxon>
        <taxon>Metazoa</taxon>
        <taxon>Ecdysozoa</taxon>
        <taxon>Arthropoda</taxon>
        <taxon>Hexapoda</taxon>
        <taxon>Insecta</taxon>
        <taxon>Pterygota</taxon>
        <taxon>Neoptera</taxon>
        <taxon>Endopterygota</taxon>
        <taxon>Diptera</taxon>
        <taxon>Nematocera</taxon>
        <taxon>Sciaroidea</taxon>
        <taxon>Sciaridae</taxon>
        <taxon>Pseudolycoriella</taxon>
    </lineage>
</organism>
<evidence type="ECO:0000256" key="5">
    <source>
        <dbReference type="ARBA" id="ARBA00035043"/>
    </source>
</evidence>
<feature type="non-terminal residue" evidence="10">
    <location>
        <position position="773"/>
    </location>
</feature>
<comment type="caution">
    <text evidence="10">The sequence shown here is derived from an EMBL/GenBank/DDBJ whole genome shotgun (WGS) entry which is preliminary data.</text>
</comment>
<dbReference type="GO" id="GO:0006914">
    <property type="term" value="P:autophagy"/>
    <property type="evidence" value="ECO:0007669"/>
    <property type="project" value="UniProtKB-KW"/>
</dbReference>
<evidence type="ECO:0000313" key="10">
    <source>
        <dbReference type="EMBL" id="KAJ6638532.1"/>
    </source>
</evidence>
<dbReference type="InterPro" id="IPR036869">
    <property type="entry name" value="J_dom_sf"/>
</dbReference>
<dbReference type="SUPFAM" id="SSF52833">
    <property type="entry name" value="Thioredoxin-like"/>
    <property type="match status" value="1"/>
</dbReference>
<keyword evidence="8" id="KW-0732">Signal</keyword>
<dbReference type="PRINTS" id="PR00625">
    <property type="entry name" value="JDOMAIN"/>
</dbReference>
<dbReference type="Pfam" id="PF00085">
    <property type="entry name" value="Thioredoxin"/>
    <property type="match status" value="1"/>
</dbReference>
<feature type="non-terminal residue" evidence="10">
    <location>
        <position position="1"/>
    </location>
</feature>
<feature type="transmembrane region" description="Helical" evidence="7">
    <location>
        <begin position="543"/>
        <end position="567"/>
    </location>
</feature>
<evidence type="ECO:0000313" key="11">
    <source>
        <dbReference type="Proteomes" id="UP001151699"/>
    </source>
</evidence>
<evidence type="ECO:0000256" key="3">
    <source>
        <dbReference type="ARBA" id="ARBA00023006"/>
    </source>
</evidence>
<keyword evidence="7" id="KW-1133">Transmembrane helix</keyword>
<accession>A0A9Q0MXP9</accession>
<dbReference type="PANTHER" id="PTHR44303:SF2">
    <property type="entry name" value="DNAJ HOMOLOG SUBFAMILY C MEMBER 16"/>
    <property type="match status" value="1"/>
</dbReference>
<evidence type="ECO:0000259" key="9">
    <source>
        <dbReference type="PROSITE" id="PS50076"/>
    </source>
</evidence>
<feature type="chain" id="PRO_5040207556" description="DnaJ homolog subfamily C member 16" evidence="8">
    <location>
        <begin position="31"/>
        <end position="773"/>
    </location>
</feature>
<comment type="subcellular location">
    <subcellularLocation>
        <location evidence="1">Endoplasmic reticulum membrane</location>
        <topology evidence="1">Single-pass type IV membrane protein</topology>
    </subcellularLocation>
</comment>
<dbReference type="PROSITE" id="PS00636">
    <property type="entry name" value="DNAJ_1"/>
    <property type="match status" value="1"/>
</dbReference>
<dbReference type="Pfam" id="PF00226">
    <property type="entry name" value="DnaJ"/>
    <property type="match status" value="1"/>
</dbReference>
<evidence type="ECO:0000256" key="6">
    <source>
        <dbReference type="SAM" id="MobiDB-lite"/>
    </source>
</evidence>
<dbReference type="AlphaFoldDB" id="A0A9Q0MXP9"/>
<reference evidence="10" key="1">
    <citation type="submission" date="2022-07" db="EMBL/GenBank/DDBJ databases">
        <authorList>
            <person name="Trinca V."/>
            <person name="Uliana J.V.C."/>
            <person name="Torres T.T."/>
            <person name="Ward R.J."/>
            <person name="Monesi N."/>
        </authorList>
    </citation>
    <scope>NUCLEOTIDE SEQUENCE</scope>
    <source>
        <strain evidence="10">HSMRA1968</strain>
        <tissue evidence="10">Whole embryos</tissue>
    </source>
</reference>
<dbReference type="EMBL" id="WJQU01000003">
    <property type="protein sequence ID" value="KAJ6638532.1"/>
    <property type="molecule type" value="Genomic_DNA"/>
</dbReference>
<evidence type="ECO:0000256" key="4">
    <source>
        <dbReference type="ARBA" id="ARBA00035002"/>
    </source>
</evidence>
<evidence type="ECO:0000256" key="1">
    <source>
        <dbReference type="ARBA" id="ARBA00004163"/>
    </source>
</evidence>
<dbReference type="SUPFAM" id="SSF46565">
    <property type="entry name" value="Chaperone J-domain"/>
    <property type="match status" value="1"/>
</dbReference>
<keyword evidence="11" id="KW-1185">Reference proteome</keyword>
<evidence type="ECO:0000256" key="2">
    <source>
        <dbReference type="ARBA" id="ARBA00020921"/>
    </source>
</evidence>
<proteinExistence type="predicted"/>
<sequence length="773" mass="88631">SVSVKMRCDKSMKFSALVLFWVFILNSVLADLGNPYNILGVSRKATLQEIRKAYKQLAKEWHPDKSDNPSAEEKFVEIKKAYELLADTERREAYDLHGITNEDANIFKGAHDYSHYGRFATDPFQEFFGQRNSDISLLHKLSITSKYYDTHVIPNSSTTPYMLMFYADWCFTCSKAAGIFKKMIDNLEPLGVVFATVNTGHEESLLRKTGVHSLPCIVLVLDGKNYVYKDSVFSVQKVVDFMRLKLPYKLIQPINDNNVDQFLNGWNDNRVRGLVMEPRTQPRLRYLISAFHFRHRVAFGFVQLNSKDTSIIQERYKLHPSLDTVLLFNEDPIRPVASVSMSDIPTQTLNNVIASNQYLALPRLSSQDLLEGICPAEWNRPRKRLCVILVTENTETHDEARDALRKIALESGFSSERVRFAYIYQEKQSDFVNALTKDGEDTLLRLVIIWRRDTSHIKYEWVSGASLHIKRQDNETAEYNFNVTKQKLDNTIQRLLRTSEALSYEAEVKDLINEHAQGMLSQVLNKVLLVFEYLSENIGEEHLLPVLSVIGTFVFIVGVGYFMAYLVRIEEENVQKKQNSGNNNNNGAKAGAYVPELKLHELRAEKYNGLVRLLKPGCRTIVLVTDLQSRANLIPGYHKAVWPYRKNKTLMFAHMLIEKGHSWYADLLRLSLSESRDLQINPRNCIGTVLALNGHRKYFCMYHAKHPETLKGAKRMIKMTRHLSRSSSDPEAGAFLGLNSDSEGTDMDDSDTKILLEENLLDGLSNWLDRLFE</sequence>
<dbReference type="InterPro" id="IPR018253">
    <property type="entry name" value="DnaJ_domain_CS"/>
</dbReference>
<feature type="region of interest" description="Disordered" evidence="6">
    <location>
        <begin position="725"/>
        <end position="746"/>
    </location>
</feature>
<dbReference type="GO" id="GO:0005789">
    <property type="term" value="C:endoplasmic reticulum membrane"/>
    <property type="evidence" value="ECO:0007669"/>
    <property type="project" value="UniProtKB-SubCell"/>
</dbReference>
<dbReference type="InterPro" id="IPR013766">
    <property type="entry name" value="Thioredoxin_domain"/>
</dbReference>
<dbReference type="SMART" id="SM00271">
    <property type="entry name" value="DnaJ"/>
    <property type="match status" value="1"/>
</dbReference>
<dbReference type="Gene3D" id="3.40.30.10">
    <property type="entry name" value="Glutaredoxin"/>
    <property type="match status" value="1"/>
</dbReference>
<dbReference type="OrthoDB" id="10065037at2759"/>
<evidence type="ECO:0000256" key="7">
    <source>
        <dbReference type="SAM" id="Phobius"/>
    </source>
</evidence>
<name>A0A9Q0MXP9_9DIPT</name>
<evidence type="ECO:0000256" key="8">
    <source>
        <dbReference type="SAM" id="SignalP"/>
    </source>
</evidence>
<dbReference type="InterPro" id="IPR001623">
    <property type="entry name" value="DnaJ_domain"/>
</dbReference>
<dbReference type="PANTHER" id="PTHR44303">
    <property type="entry name" value="DNAJ HOMOLOG SUBFAMILY C MEMBER 16"/>
    <property type="match status" value="1"/>
</dbReference>
<protein>
    <recommendedName>
        <fullName evidence="2">DnaJ homolog subfamily C member 16</fullName>
    </recommendedName>
    <alternativeName>
        <fullName evidence="5">Endoplasmic reticulum DNA J domain-containing protein 8</fullName>
    </alternativeName>
</protein>
<keyword evidence="3" id="KW-0072">Autophagy</keyword>
<feature type="signal peptide" evidence="8">
    <location>
        <begin position="1"/>
        <end position="30"/>
    </location>
</feature>
<dbReference type="Proteomes" id="UP001151699">
    <property type="component" value="Chromosome X"/>
</dbReference>
<comment type="function">
    <text evidence="4">Plays an important role in regulating the size of autophagosomes during the formation process.</text>
</comment>
<dbReference type="Gene3D" id="1.10.287.110">
    <property type="entry name" value="DnaJ domain"/>
    <property type="match status" value="1"/>
</dbReference>
<gene>
    <name evidence="10" type="primary">Dnajc16</name>
    <name evidence="10" type="ORF">Bhyg_11268</name>
</gene>
<dbReference type="InterPro" id="IPR036249">
    <property type="entry name" value="Thioredoxin-like_sf"/>
</dbReference>
<feature type="domain" description="J" evidence="9">
    <location>
        <begin position="34"/>
        <end position="98"/>
    </location>
</feature>